<feature type="transmembrane region" description="Helical" evidence="1">
    <location>
        <begin position="164"/>
        <end position="195"/>
    </location>
</feature>
<organism evidence="2 3">
    <name type="scientific">Cichlidogyrus casuarinus</name>
    <dbReference type="NCBI Taxonomy" id="1844966"/>
    <lineage>
        <taxon>Eukaryota</taxon>
        <taxon>Metazoa</taxon>
        <taxon>Spiralia</taxon>
        <taxon>Lophotrochozoa</taxon>
        <taxon>Platyhelminthes</taxon>
        <taxon>Monogenea</taxon>
        <taxon>Monopisthocotylea</taxon>
        <taxon>Dactylogyridea</taxon>
        <taxon>Ancyrocephalidae</taxon>
        <taxon>Cichlidogyrus</taxon>
    </lineage>
</organism>
<feature type="transmembrane region" description="Helical" evidence="1">
    <location>
        <begin position="487"/>
        <end position="505"/>
    </location>
</feature>
<feature type="transmembrane region" description="Helical" evidence="1">
    <location>
        <begin position="764"/>
        <end position="786"/>
    </location>
</feature>
<protein>
    <submittedName>
        <fullName evidence="2">Uncharacterized protein</fullName>
    </submittedName>
</protein>
<feature type="transmembrane region" description="Helical" evidence="1">
    <location>
        <begin position="94"/>
        <end position="119"/>
    </location>
</feature>
<feature type="transmembrane region" description="Helical" evidence="1">
    <location>
        <begin position="125"/>
        <end position="143"/>
    </location>
</feature>
<feature type="transmembrane region" description="Helical" evidence="1">
    <location>
        <begin position="374"/>
        <end position="394"/>
    </location>
</feature>
<evidence type="ECO:0000313" key="3">
    <source>
        <dbReference type="Proteomes" id="UP001626550"/>
    </source>
</evidence>
<feature type="transmembrane region" description="Helical" evidence="1">
    <location>
        <begin position="590"/>
        <end position="606"/>
    </location>
</feature>
<name>A0ABD2QBT5_9PLAT</name>
<feature type="transmembrane region" description="Helical" evidence="1">
    <location>
        <begin position="517"/>
        <end position="545"/>
    </location>
</feature>
<feature type="transmembrane region" description="Helical" evidence="1">
    <location>
        <begin position="565"/>
        <end position="583"/>
    </location>
</feature>
<feature type="transmembrane region" description="Helical" evidence="1">
    <location>
        <begin position="736"/>
        <end position="752"/>
    </location>
</feature>
<feature type="transmembrane region" description="Helical" evidence="1">
    <location>
        <begin position="348"/>
        <end position="368"/>
    </location>
</feature>
<proteinExistence type="predicted"/>
<gene>
    <name evidence="2" type="ORF">Ciccas_004654</name>
</gene>
<feature type="transmembrane region" description="Helical" evidence="1">
    <location>
        <begin position="260"/>
        <end position="282"/>
    </location>
</feature>
<dbReference type="AlphaFoldDB" id="A0ABD2QBT5"/>
<sequence>MYSTERSLSDEFRLQGLLLFASATLSFNISIKCVLCTFASTVAFEYEIFNHIAPLFWIYYLNIIYGFLFNCFNVHLLVYCLSKVPIFTTRMVEFVDSICATSCPITCLLLISCFAFNILGPHYSQFVPFVYLLSCFLALKSLSADRFLQSKERVVRSYSKCCMLVGLLLMPVLLLLLFCPLNLTDLLTITALGAFSYCHFDPDQHSFQPPLFLGCSLFCLPVLLAKAQLLTEQSSLLIFAFLFFLLLLIIREKFVESGKILFYNCSLTCIGIFNVLVFFHYLKTIPFPNRRMLFTARLGLLFLLCIVSYISYLCKKSILFSFFLVCSFALFHYLEWQCYCNLNISSEAILLSCFAVSALSLAHCFRINFYLESLFITAPAIAKFCLVLLNNYATSNTQVRIFAKDSYFFGFCIFGSVALVSSPLMQLIYLNFVHRISFFFLIVSCVFLGFGLIWLDIVLPLVAEFLPNTLISLFCVSSIFTLICLRLWNLFTLSLSMYIAWLFWFQYHFDMHSVTVFFLTFCVPIFMFLLLYAITSALTSSWLHVPSNILNFTTQRCCLSQWKQFNWQCMSVLTAIALSVFMYSLCQQISICWFLASFLSMALLLLEFESPLHDPTCQVESPQFCRMLLEKHASLTSTKNGCRHNSETRVHLPIETQSPQDKSNILLAGRMRLKLGLFFSAMLFQTYDIVFSANCAIPRALIMIATSQVKLALIWPCNLTLFLAICDLLRNVDWDLTQLLFIPLCLFGLRIDKRKKWSKSFLPLALCLLLILTSSLMQSPLVIWLFSGNLHLSMPNPHHSSLVQLVSHFDQVSKSTFSWSAFFEFILILCILPSDVLFLMNESRVSCKWLSALLRCHPCHLALFLNILLNYSFISMPLCIVLCLLAQSMASCIFALFSFGSIGYMLNFYEIFT</sequence>
<feature type="transmembrane region" description="Helical" evidence="1">
    <location>
        <begin position="462"/>
        <end position="481"/>
    </location>
</feature>
<dbReference type="Proteomes" id="UP001626550">
    <property type="component" value="Unassembled WGS sequence"/>
</dbReference>
<feature type="transmembrane region" description="Helical" evidence="1">
    <location>
        <begin position="236"/>
        <end position="254"/>
    </location>
</feature>
<feature type="transmembrane region" description="Helical" evidence="1">
    <location>
        <begin position="16"/>
        <end position="44"/>
    </location>
</feature>
<feature type="transmembrane region" description="Helical" evidence="1">
    <location>
        <begin position="436"/>
        <end position="455"/>
    </location>
</feature>
<feature type="transmembrane region" description="Helical" evidence="1">
    <location>
        <begin position="406"/>
        <end position="430"/>
    </location>
</feature>
<comment type="caution">
    <text evidence="2">The sequence shown here is derived from an EMBL/GenBank/DDBJ whole genome shotgun (WGS) entry which is preliminary data.</text>
</comment>
<reference evidence="2 3" key="1">
    <citation type="submission" date="2024-11" db="EMBL/GenBank/DDBJ databases">
        <title>Adaptive evolution of stress response genes in parasites aligns with host niche diversity.</title>
        <authorList>
            <person name="Hahn C."/>
            <person name="Resl P."/>
        </authorList>
    </citation>
    <scope>NUCLEOTIDE SEQUENCE [LARGE SCALE GENOMIC DNA]</scope>
    <source>
        <strain evidence="2">EGGRZ-B1_66</strain>
        <tissue evidence="2">Body</tissue>
    </source>
</reference>
<keyword evidence="3" id="KW-1185">Reference proteome</keyword>
<dbReference type="EMBL" id="JBJKFK010000496">
    <property type="protein sequence ID" value="KAL3316687.1"/>
    <property type="molecule type" value="Genomic_DNA"/>
</dbReference>
<feature type="transmembrane region" description="Helical" evidence="1">
    <location>
        <begin position="675"/>
        <end position="697"/>
    </location>
</feature>
<keyword evidence="1" id="KW-1133">Transmembrane helix</keyword>
<accession>A0ABD2QBT5</accession>
<feature type="transmembrane region" description="Helical" evidence="1">
    <location>
        <begin position="817"/>
        <end position="840"/>
    </location>
</feature>
<feature type="transmembrane region" description="Helical" evidence="1">
    <location>
        <begin position="318"/>
        <end position="336"/>
    </location>
</feature>
<evidence type="ECO:0000313" key="2">
    <source>
        <dbReference type="EMBL" id="KAL3316687.1"/>
    </source>
</evidence>
<feature type="transmembrane region" description="Helical" evidence="1">
    <location>
        <begin position="861"/>
        <end position="887"/>
    </location>
</feature>
<feature type="transmembrane region" description="Helical" evidence="1">
    <location>
        <begin position="709"/>
        <end position="730"/>
    </location>
</feature>
<feature type="transmembrane region" description="Helical" evidence="1">
    <location>
        <begin position="207"/>
        <end position="224"/>
    </location>
</feature>
<keyword evidence="1" id="KW-0472">Membrane</keyword>
<evidence type="ECO:0000256" key="1">
    <source>
        <dbReference type="SAM" id="Phobius"/>
    </source>
</evidence>
<keyword evidence="1" id="KW-0812">Transmembrane</keyword>
<feature type="transmembrane region" description="Helical" evidence="1">
    <location>
        <begin position="893"/>
        <end position="912"/>
    </location>
</feature>
<feature type="transmembrane region" description="Helical" evidence="1">
    <location>
        <begin position="56"/>
        <end position="82"/>
    </location>
</feature>
<feature type="transmembrane region" description="Helical" evidence="1">
    <location>
        <begin position="294"/>
        <end position="312"/>
    </location>
</feature>